<reference evidence="1 2" key="1">
    <citation type="submission" date="2024-05" db="EMBL/GenBank/DDBJ databases">
        <authorList>
            <person name="Liu Q."/>
            <person name="Xin Y.-H."/>
        </authorList>
    </citation>
    <scope>NUCLEOTIDE SEQUENCE [LARGE SCALE GENOMIC DNA]</scope>
    <source>
        <strain evidence="1 2">CGMCC 1.15349</strain>
    </source>
</reference>
<proteinExistence type="predicted"/>
<comment type="caution">
    <text evidence="1">The sequence shown here is derived from an EMBL/GenBank/DDBJ whole genome shotgun (WGS) entry which is preliminary data.</text>
</comment>
<protein>
    <submittedName>
        <fullName evidence="1">ArsR family transcriptional regulator</fullName>
    </submittedName>
</protein>
<organism evidence="1 2">
    <name type="scientific">Sphingomonas qilianensis</name>
    <dbReference type="NCBI Taxonomy" id="1736690"/>
    <lineage>
        <taxon>Bacteria</taxon>
        <taxon>Pseudomonadati</taxon>
        <taxon>Pseudomonadota</taxon>
        <taxon>Alphaproteobacteria</taxon>
        <taxon>Sphingomonadales</taxon>
        <taxon>Sphingomonadaceae</taxon>
        <taxon>Sphingomonas</taxon>
    </lineage>
</organism>
<keyword evidence="2" id="KW-1185">Reference proteome</keyword>
<dbReference type="RefSeq" id="WP_345863086.1">
    <property type="nucleotide sequence ID" value="NZ_JBDIMF010000001.1"/>
</dbReference>
<accession>A0ABU9XP11</accession>
<evidence type="ECO:0000313" key="2">
    <source>
        <dbReference type="Proteomes" id="UP001404104"/>
    </source>
</evidence>
<dbReference type="EMBL" id="JBDIMF010000001">
    <property type="protein sequence ID" value="MEN2785563.1"/>
    <property type="molecule type" value="Genomic_DNA"/>
</dbReference>
<evidence type="ECO:0000313" key="1">
    <source>
        <dbReference type="EMBL" id="MEN2785563.1"/>
    </source>
</evidence>
<dbReference type="Proteomes" id="UP001404104">
    <property type="component" value="Unassembled WGS sequence"/>
</dbReference>
<sequence>MADAGEAGLPIRLITRLLAEMLTSIARAGIEAFGGDLDRFGIFALIMVQSGLRGPGATPSPMSTNALATCLSRPFETVRRHVNAMIAEGLCVRTNAGVIVSPDCRQRPAIAALLVLTHDAFVRMTEDLIAFDQPVPAARGTPYDPDVAVRGALEMLLAVADGHKTLHRCWTSLALFYTSLCGAMRDVTDDPVLARVYADATMVVPEGLCRPVRASALARALGLPYSTVQRRMAAIVAEGRAVQVRGGVLPVEARLNTVDARAVSRLSLFQLRRVLGVAAAGGFPFDDPASVYLHGRPARLRIV</sequence>
<gene>
    <name evidence="1" type="ORF">ABC969_03910</name>
</gene>
<name>A0ABU9XP11_9SPHN</name>